<evidence type="ECO:0000313" key="5">
    <source>
        <dbReference type="WBParaSite" id="ASIM_0000943401-mRNA-1"/>
    </source>
</evidence>
<keyword evidence="3" id="KW-1185">Reference proteome</keyword>
<evidence type="ECO:0000313" key="4">
    <source>
        <dbReference type="WBParaSite" id="ASIM_0000844001-mRNA-1"/>
    </source>
</evidence>
<dbReference type="EMBL" id="UYRR01021556">
    <property type="protein sequence ID" value="VDK31037.1"/>
    <property type="molecule type" value="Genomic_DNA"/>
</dbReference>
<evidence type="ECO:0000313" key="1">
    <source>
        <dbReference type="EMBL" id="VDK31037.1"/>
    </source>
</evidence>
<accession>A0A0M3JLA9</accession>
<dbReference type="WBParaSite" id="ASIM_0000844001-mRNA-1">
    <property type="protein sequence ID" value="ASIM_0000844001-mRNA-1"/>
    <property type="gene ID" value="ASIM_0000844001"/>
</dbReference>
<proteinExistence type="predicted"/>
<dbReference type="EMBL" id="UYRR01027132">
    <property type="protein sequence ID" value="VDK37373.1"/>
    <property type="molecule type" value="Genomic_DNA"/>
</dbReference>
<dbReference type="Proteomes" id="UP000267096">
    <property type="component" value="Unassembled WGS sequence"/>
</dbReference>
<reference evidence="1 3" key="2">
    <citation type="submission" date="2018-11" db="EMBL/GenBank/DDBJ databases">
        <authorList>
            <consortium name="Pathogen Informatics"/>
        </authorList>
    </citation>
    <scope>NUCLEOTIDE SEQUENCE [LARGE SCALE GENOMIC DNA]</scope>
</reference>
<evidence type="ECO:0000313" key="2">
    <source>
        <dbReference type="EMBL" id="VDK37373.1"/>
    </source>
</evidence>
<name>A0A0M3JLA9_ANISI</name>
<reference evidence="4 5" key="1">
    <citation type="submission" date="2017-02" db="UniProtKB">
        <authorList>
            <consortium name="WormBaseParasite"/>
        </authorList>
    </citation>
    <scope>IDENTIFICATION</scope>
</reference>
<protein>
    <submittedName>
        <fullName evidence="1 4">Uncharacterized protein</fullName>
    </submittedName>
</protein>
<dbReference type="WBParaSite" id="ASIM_0000943401-mRNA-1">
    <property type="protein sequence ID" value="ASIM_0000943401-mRNA-1"/>
    <property type="gene ID" value="ASIM_0000943401"/>
</dbReference>
<sequence length="69" mass="7668">MVDMEGEEGETCCEGDVLSVCACIRIPDRGGYRRRKSDTLIMSNDTDEDDETCSLGQICVKWTTLVTIC</sequence>
<evidence type="ECO:0000313" key="3">
    <source>
        <dbReference type="Proteomes" id="UP000267096"/>
    </source>
</evidence>
<organism evidence="4">
    <name type="scientific">Anisakis simplex</name>
    <name type="common">Herring worm</name>
    <dbReference type="NCBI Taxonomy" id="6269"/>
    <lineage>
        <taxon>Eukaryota</taxon>
        <taxon>Metazoa</taxon>
        <taxon>Ecdysozoa</taxon>
        <taxon>Nematoda</taxon>
        <taxon>Chromadorea</taxon>
        <taxon>Rhabditida</taxon>
        <taxon>Spirurina</taxon>
        <taxon>Ascaridomorpha</taxon>
        <taxon>Ascaridoidea</taxon>
        <taxon>Anisakidae</taxon>
        <taxon>Anisakis</taxon>
        <taxon>Anisakis simplex complex</taxon>
    </lineage>
</organism>
<dbReference type="AlphaFoldDB" id="A0A0M3JLA9"/>
<gene>
    <name evidence="1" type="ORF">ASIM_LOCUS8190</name>
    <name evidence="2" type="ORF">ASIM_LOCUS9171</name>
</gene>